<dbReference type="Proteomes" id="UP001212841">
    <property type="component" value="Unassembled WGS sequence"/>
</dbReference>
<name>A0AAD5S4X4_9FUNG</name>
<proteinExistence type="predicted"/>
<evidence type="ECO:0000313" key="3">
    <source>
        <dbReference type="Proteomes" id="UP001212841"/>
    </source>
</evidence>
<feature type="compositionally biased region" description="Basic and acidic residues" evidence="1">
    <location>
        <begin position="240"/>
        <end position="249"/>
    </location>
</feature>
<feature type="non-terminal residue" evidence="2">
    <location>
        <position position="1"/>
    </location>
</feature>
<protein>
    <submittedName>
        <fullName evidence="2">Uncharacterized protein</fullName>
    </submittedName>
</protein>
<dbReference type="AlphaFoldDB" id="A0AAD5S4X4"/>
<evidence type="ECO:0000313" key="2">
    <source>
        <dbReference type="EMBL" id="KAJ3046185.1"/>
    </source>
</evidence>
<accession>A0AAD5S4X4</accession>
<feature type="compositionally biased region" description="Basic and acidic residues" evidence="1">
    <location>
        <begin position="257"/>
        <end position="273"/>
    </location>
</feature>
<feature type="region of interest" description="Disordered" evidence="1">
    <location>
        <begin position="240"/>
        <end position="285"/>
    </location>
</feature>
<gene>
    <name evidence="2" type="ORF">HK097_000967</name>
</gene>
<evidence type="ECO:0000256" key="1">
    <source>
        <dbReference type="SAM" id="MobiDB-lite"/>
    </source>
</evidence>
<organism evidence="2 3">
    <name type="scientific">Rhizophlyctis rosea</name>
    <dbReference type="NCBI Taxonomy" id="64517"/>
    <lineage>
        <taxon>Eukaryota</taxon>
        <taxon>Fungi</taxon>
        <taxon>Fungi incertae sedis</taxon>
        <taxon>Chytridiomycota</taxon>
        <taxon>Chytridiomycota incertae sedis</taxon>
        <taxon>Chytridiomycetes</taxon>
        <taxon>Rhizophlyctidales</taxon>
        <taxon>Rhizophlyctidaceae</taxon>
        <taxon>Rhizophlyctis</taxon>
    </lineage>
</organism>
<feature type="region of interest" description="Disordered" evidence="1">
    <location>
        <begin position="1"/>
        <end position="42"/>
    </location>
</feature>
<sequence>TPTPKQYLTPSDLAPQHNHSQRKLQMTQPTPETPTSTTSTFTSPANVANLVLSLLQTKSYLSLLDISSEYLKDRFTILHREGQDVLDAFRVFAWIEEKQEDVRVLEDMVGEWDGTEGVGQEVGEVDEQNDGVVQLGQPLYRVLDEETIHAYIPFAMHPSLDKSGVVVLDCLKGNTPEDQTTTPPKEVYLFLFHTLELLPASSTSTDHKPSISLALEAHRLEGEKKRQGLLTSQDKAERDYWDQYDRVGGDEEEEEENKAGNEEGDEKKDGKEEGDSENDYWGAYDEVMDRDPALYSL</sequence>
<keyword evidence="3" id="KW-1185">Reference proteome</keyword>
<comment type="caution">
    <text evidence="2">The sequence shown here is derived from an EMBL/GenBank/DDBJ whole genome shotgun (WGS) entry which is preliminary data.</text>
</comment>
<dbReference type="EMBL" id="JADGJD010001189">
    <property type="protein sequence ID" value="KAJ3046185.1"/>
    <property type="molecule type" value="Genomic_DNA"/>
</dbReference>
<feature type="compositionally biased region" description="Low complexity" evidence="1">
    <location>
        <begin position="27"/>
        <end position="42"/>
    </location>
</feature>
<reference evidence="2" key="1">
    <citation type="submission" date="2020-05" db="EMBL/GenBank/DDBJ databases">
        <title>Phylogenomic resolution of chytrid fungi.</title>
        <authorList>
            <person name="Stajich J.E."/>
            <person name="Amses K."/>
            <person name="Simmons R."/>
            <person name="Seto K."/>
            <person name="Myers J."/>
            <person name="Bonds A."/>
            <person name="Quandt C.A."/>
            <person name="Barry K."/>
            <person name="Liu P."/>
            <person name="Grigoriev I."/>
            <person name="Longcore J.E."/>
            <person name="James T.Y."/>
        </authorList>
    </citation>
    <scope>NUCLEOTIDE SEQUENCE</scope>
    <source>
        <strain evidence="2">JEL0318</strain>
    </source>
</reference>